<sequence length="376" mass="43630">MIKLFDRKTISSINKSDFSTLPDWVEFLILLLQNGPSHYVENFNCDFLLLQINDKLIPIAQNNAAANNSHLTSINTYYISFGIDSIKHKLKSKLSGLVVSSFASMMQTIFSFSKLDRTIFINCWLMPTGPLVTLEKGEYDEVVVFLRNHFPDHALVFRGFTNFFKISGEQIAPDVLLLSRVYYQIENIKEILKTKNIKNALRTLKNTKYKIDDRNGIVKNDHQRMIALYNKLYIDKFSDYSLKYNEEWIELISKFPVFNIHLVRDEQELIQSFIVTLSDPDIIVSSIGAYNQGAVDSFNLYVLNFANRVVDANLRDKKINLSSGGDYFKRKRGGIPNVEYDIVYFKHLKGFTSLRWKVFSWLFKNVAERIYKNALN</sequence>
<gene>
    <name evidence="1" type="ORF">ABEG20_19110</name>
</gene>
<dbReference type="RefSeq" id="WP_406824839.1">
    <property type="nucleotide sequence ID" value="NZ_CP157485.1"/>
</dbReference>
<accession>A0AAU7K3X3</accession>
<evidence type="ECO:0000313" key="1">
    <source>
        <dbReference type="EMBL" id="XBO47402.1"/>
    </source>
</evidence>
<reference evidence="1" key="1">
    <citation type="submission" date="2024-05" db="EMBL/GenBank/DDBJ databases">
        <authorList>
            <person name="Kim S."/>
            <person name="Heo J."/>
            <person name="Choi H."/>
            <person name="Choi Y."/>
            <person name="Kwon S.-W."/>
            <person name="Kim Y."/>
        </authorList>
    </citation>
    <scope>NUCLEOTIDE SEQUENCE</scope>
    <source>
        <strain evidence="1">KACC 23697</strain>
    </source>
</reference>
<name>A0AAU7K3X3_9SPHI</name>
<evidence type="ECO:0008006" key="2">
    <source>
        <dbReference type="Google" id="ProtNLM"/>
    </source>
</evidence>
<protein>
    <recommendedName>
        <fullName evidence="2">GNAT family N-acetyltransferase</fullName>
    </recommendedName>
</protein>
<proteinExistence type="predicted"/>
<dbReference type="EMBL" id="CP157485">
    <property type="protein sequence ID" value="XBO47402.1"/>
    <property type="molecule type" value="Genomic_DNA"/>
</dbReference>
<organism evidence="1">
    <name type="scientific">Pedobacter sp. KACC 23697</name>
    <dbReference type="NCBI Taxonomy" id="3149230"/>
    <lineage>
        <taxon>Bacteria</taxon>
        <taxon>Pseudomonadati</taxon>
        <taxon>Bacteroidota</taxon>
        <taxon>Sphingobacteriia</taxon>
        <taxon>Sphingobacteriales</taxon>
        <taxon>Sphingobacteriaceae</taxon>
        <taxon>Pedobacter</taxon>
    </lineage>
</organism>
<dbReference type="AlphaFoldDB" id="A0AAU7K3X3"/>